<organism evidence="2 3">
    <name type="scientific">Oryza sativa subsp. japonica</name>
    <name type="common">Rice</name>
    <dbReference type="NCBI Taxonomy" id="39947"/>
    <lineage>
        <taxon>Eukaryota</taxon>
        <taxon>Viridiplantae</taxon>
        <taxon>Streptophyta</taxon>
        <taxon>Embryophyta</taxon>
        <taxon>Tracheophyta</taxon>
        <taxon>Spermatophyta</taxon>
        <taxon>Magnoliopsida</taxon>
        <taxon>Liliopsida</taxon>
        <taxon>Poales</taxon>
        <taxon>Poaceae</taxon>
        <taxon>BOP clade</taxon>
        <taxon>Oryzoideae</taxon>
        <taxon>Oryzeae</taxon>
        <taxon>Oryzinae</taxon>
        <taxon>Oryza</taxon>
        <taxon>Oryza sativa</taxon>
    </lineage>
</organism>
<feature type="region of interest" description="Disordered" evidence="1">
    <location>
        <begin position="92"/>
        <end position="116"/>
    </location>
</feature>
<proteinExistence type="predicted"/>
<dbReference type="EMBL" id="AP005801">
    <property type="protein sequence ID" value="BAD36392.1"/>
    <property type="molecule type" value="Genomic_DNA"/>
</dbReference>
<sequence>MSVLEPDHKQFKVSVHGRTPMLRKAKKYSFEVMTQERKDNVRHPVLRHHPSDLLDFLLPGGQKSFSQAGEKPAWVPLPPPSLLPPRVKFRREGGRGAPAATAGMEGGEESHARGGDAITWSHRYHLPPTGFRRREGNRSCHCPPLCSLQLDLGGSGGEPHWGWGRHRHLMETSPPPPPSPLPPAGSGREGSRRHRHPSPSPLRPDLRGMGGEPPPPPLVAAAAATAVGERGKERVRPTEWSFQAA</sequence>
<feature type="region of interest" description="Disordered" evidence="1">
    <location>
        <begin position="163"/>
        <end position="245"/>
    </location>
</feature>
<feature type="compositionally biased region" description="Pro residues" evidence="1">
    <location>
        <begin position="173"/>
        <end position="183"/>
    </location>
</feature>
<dbReference type="Proteomes" id="UP000000763">
    <property type="component" value="Chromosome 9"/>
</dbReference>
<accession>Q69LY4</accession>
<reference evidence="3" key="1">
    <citation type="journal article" date="2005" name="Nature">
        <title>The map-based sequence of the rice genome.</title>
        <authorList>
            <consortium name="International rice genome sequencing project (IRGSP)"/>
            <person name="Matsumoto T."/>
            <person name="Wu J."/>
            <person name="Kanamori H."/>
            <person name="Katayose Y."/>
            <person name="Fujisawa M."/>
            <person name="Namiki N."/>
            <person name="Mizuno H."/>
            <person name="Yamamoto K."/>
            <person name="Antonio B.A."/>
            <person name="Baba T."/>
            <person name="Sakata K."/>
            <person name="Nagamura Y."/>
            <person name="Aoki H."/>
            <person name="Arikawa K."/>
            <person name="Arita K."/>
            <person name="Bito T."/>
            <person name="Chiden Y."/>
            <person name="Fujitsuka N."/>
            <person name="Fukunaka R."/>
            <person name="Hamada M."/>
            <person name="Harada C."/>
            <person name="Hayashi A."/>
            <person name="Hijishita S."/>
            <person name="Honda M."/>
            <person name="Hosokawa S."/>
            <person name="Ichikawa Y."/>
            <person name="Idonuma A."/>
            <person name="Iijima M."/>
            <person name="Ikeda M."/>
            <person name="Ikeno M."/>
            <person name="Ito K."/>
            <person name="Ito S."/>
            <person name="Ito T."/>
            <person name="Ito Y."/>
            <person name="Ito Y."/>
            <person name="Iwabuchi A."/>
            <person name="Kamiya K."/>
            <person name="Karasawa W."/>
            <person name="Kurita K."/>
            <person name="Katagiri S."/>
            <person name="Kikuta A."/>
            <person name="Kobayashi H."/>
            <person name="Kobayashi N."/>
            <person name="Machita K."/>
            <person name="Maehara T."/>
            <person name="Masukawa M."/>
            <person name="Mizubayashi T."/>
            <person name="Mukai Y."/>
            <person name="Nagasaki H."/>
            <person name="Nagata Y."/>
            <person name="Naito S."/>
            <person name="Nakashima M."/>
            <person name="Nakama Y."/>
            <person name="Nakamichi Y."/>
            <person name="Nakamura M."/>
            <person name="Meguro A."/>
            <person name="Negishi M."/>
            <person name="Ohta I."/>
            <person name="Ohta T."/>
            <person name="Okamoto M."/>
            <person name="Ono N."/>
            <person name="Saji S."/>
            <person name="Sakaguchi M."/>
            <person name="Sakai K."/>
            <person name="Shibata M."/>
            <person name="Shimokawa T."/>
            <person name="Song J."/>
            <person name="Takazaki Y."/>
            <person name="Terasawa K."/>
            <person name="Tsugane M."/>
            <person name="Tsuji K."/>
            <person name="Ueda S."/>
            <person name="Waki K."/>
            <person name="Yamagata H."/>
            <person name="Yamamoto M."/>
            <person name="Yamamoto S."/>
            <person name="Yamane H."/>
            <person name="Yoshiki S."/>
            <person name="Yoshihara R."/>
            <person name="Yukawa K."/>
            <person name="Zhong H."/>
            <person name="Yano M."/>
            <person name="Yuan Q."/>
            <person name="Ouyang S."/>
            <person name="Liu J."/>
            <person name="Jones K.M."/>
            <person name="Gansberger K."/>
            <person name="Moffat K."/>
            <person name="Hill J."/>
            <person name="Bera J."/>
            <person name="Fadrosh D."/>
            <person name="Jin S."/>
            <person name="Johri S."/>
            <person name="Kim M."/>
            <person name="Overton L."/>
            <person name="Reardon M."/>
            <person name="Tsitrin T."/>
            <person name="Vuong H."/>
            <person name="Weaver B."/>
            <person name="Ciecko A."/>
            <person name="Tallon L."/>
            <person name="Jackson J."/>
            <person name="Pai G."/>
            <person name="Aken S.V."/>
            <person name="Utterback T."/>
            <person name="Reidmuller S."/>
            <person name="Feldblyum T."/>
            <person name="Hsiao J."/>
            <person name="Zismann V."/>
            <person name="Iobst S."/>
            <person name="de Vazeille A.R."/>
            <person name="Buell C.R."/>
            <person name="Ying K."/>
            <person name="Li Y."/>
            <person name="Lu T."/>
            <person name="Huang Y."/>
            <person name="Zhao Q."/>
            <person name="Feng Q."/>
            <person name="Zhang L."/>
            <person name="Zhu J."/>
            <person name="Weng Q."/>
            <person name="Mu J."/>
            <person name="Lu Y."/>
            <person name="Fan D."/>
            <person name="Liu Y."/>
            <person name="Guan J."/>
            <person name="Zhang Y."/>
            <person name="Yu S."/>
            <person name="Liu X."/>
            <person name="Zhang Y."/>
            <person name="Hong G."/>
            <person name="Han B."/>
            <person name="Choisne N."/>
            <person name="Demange N."/>
            <person name="Orjeda G."/>
            <person name="Samain S."/>
            <person name="Cattolico L."/>
            <person name="Pelletier E."/>
            <person name="Couloux A."/>
            <person name="Segurens B."/>
            <person name="Wincker P."/>
            <person name="D'Hont A."/>
            <person name="Scarpelli C."/>
            <person name="Weissenbach J."/>
            <person name="Salanoubat M."/>
            <person name="Quetier F."/>
            <person name="Yu Y."/>
            <person name="Kim H.R."/>
            <person name="Rambo T."/>
            <person name="Currie J."/>
            <person name="Collura K."/>
            <person name="Luo M."/>
            <person name="Yang T."/>
            <person name="Ammiraju J.S.S."/>
            <person name="Engler F."/>
            <person name="Soderlund C."/>
            <person name="Wing R.A."/>
            <person name="Palmer L.E."/>
            <person name="de la Bastide M."/>
            <person name="Spiegel L."/>
            <person name="Nascimento L."/>
            <person name="Zutavern T."/>
            <person name="O'Shaughnessy A."/>
            <person name="Dike S."/>
            <person name="Dedhia N."/>
            <person name="Preston R."/>
            <person name="Balija V."/>
            <person name="McCombie W.R."/>
            <person name="Chow T."/>
            <person name="Chen H."/>
            <person name="Chung M."/>
            <person name="Chen C."/>
            <person name="Shaw J."/>
            <person name="Wu H."/>
            <person name="Hsiao K."/>
            <person name="Chao Y."/>
            <person name="Chu M."/>
            <person name="Cheng C."/>
            <person name="Hour A."/>
            <person name="Lee P."/>
            <person name="Lin S."/>
            <person name="Lin Y."/>
            <person name="Liou J."/>
            <person name="Liu S."/>
            <person name="Hsing Y."/>
            <person name="Raghuvanshi S."/>
            <person name="Mohanty A."/>
            <person name="Bharti A.K."/>
            <person name="Gaur A."/>
            <person name="Gupta V."/>
            <person name="Kumar D."/>
            <person name="Ravi V."/>
            <person name="Vij S."/>
            <person name="Kapur A."/>
            <person name="Khurana P."/>
            <person name="Khurana P."/>
            <person name="Khurana J.P."/>
            <person name="Tyagi A.K."/>
            <person name="Gaikwad K."/>
            <person name="Singh A."/>
            <person name="Dalal V."/>
            <person name="Srivastava S."/>
            <person name="Dixit A."/>
            <person name="Pal A.K."/>
            <person name="Ghazi I.A."/>
            <person name="Yadav M."/>
            <person name="Pandit A."/>
            <person name="Bhargava A."/>
            <person name="Sureshbabu K."/>
            <person name="Batra K."/>
            <person name="Sharma T.R."/>
            <person name="Mohapatra T."/>
            <person name="Singh N.K."/>
            <person name="Messing J."/>
            <person name="Nelson A.B."/>
            <person name="Fuks G."/>
            <person name="Kavchok S."/>
            <person name="Keizer G."/>
            <person name="Linton E."/>
            <person name="Llaca V."/>
            <person name="Song R."/>
            <person name="Tanyolac B."/>
            <person name="Young S."/>
            <person name="Ho-Il K."/>
            <person name="Hahn J.H."/>
            <person name="Sangsakoo G."/>
            <person name="Vanavichit A."/>
            <person name="de Mattos Luiz.A.T."/>
            <person name="Zimmer P.D."/>
            <person name="Malone G."/>
            <person name="Dellagostin O."/>
            <person name="de Oliveira A.C."/>
            <person name="Bevan M."/>
            <person name="Bancroft I."/>
            <person name="Minx P."/>
            <person name="Cordum H."/>
            <person name="Wilson R."/>
            <person name="Cheng Z."/>
            <person name="Jin W."/>
            <person name="Jiang J."/>
            <person name="Leong S.A."/>
            <person name="Iwama H."/>
            <person name="Gojobori T."/>
            <person name="Itoh T."/>
            <person name="Niimura Y."/>
            <person name="Fujii Y."/>
            <person name="Habara T."/>
            <person name="Sakai H."/>
            <person name="Sato Y."/>
            <person name="Wilson G."/>
            <person name="Kumar K."/>
            <person name="McCouch S."/>
            <person name="Juretic N."/>
            <person name="Hoen D."/>
            <person name="Wright S."/>
            <person name="Bruskiewich R."/>
            <person name="Bureau T."/>
            <person name="Miyao A."/>
            <person name="Hirochika H."/>
            <person name="Nishikawa T."/>
            <person name="Kadowaki K."/>
            <person name="Sugiura M."/>
            <person name="Burr B."/>
            <person name="Sasaki T."/>
        </authorList>
    </citation>
    <scope>NUCLEOTIDE SEQUENCE [LARGE SCALE GENOMIC DNA]</scope>
    <source>
        <strain evidence="3">cv. Nipponbare</strain>
    </source>
</reference>
<name>Q69LY4_ORYSJ</name>
<reference evidence="3" key="2">
    <citation type="journal article" date="2008" name="Nucleic Acids Res.">
        <title>The rice annotation project database (RAP-DB): 2008 update.</title>
        <authorList>
            <consortium name="The rice annotation project (RAP)"/>
        </authorList>
    </citation>
    <scope>GENOME REANNOTATION</scope>
    <source>
        <strain evidence="3">cv. Nipponbare</strain>
    </source>
</reference>
<gene>
    <name evidence="2" type="primary">OSJNBa0045M11.11</name>
</gene>
<dbReference type="AlphaFoldDB" id="Q69LY4"/>
<evidence type="ECO:0000313" key="2">
    <source>
        <dbReference type="EMBL" id="BAD36392.1"/>
    </source>
</evidence>
<evidence type="ECO:0000313" key="3">
    <source>
        <dbReference type="Proteomes" id="UP000000763"/>
    </source>
</evidence>
<protein>
    <submittedName>
        <fullName evidence="2">Uncharacterized protein</fullName>
    </submittedName>
</protein>
<evidence type="ECO:0000256" key="1">
    <source>
        <dbReference type="SAM" id="MobiDB-lite"/>
    </source>
</evidence>